<gene>
    <name evidence="2" type="ORF">KI688_003761</name>
</gene>
<accession>A0A9P7XLX2</accession>
<feature type="compositionally biased region" description="Basic residues" evidence="1">
    <location>
        <begin position="238"/>
        <end position="250"/>
    </location>
</feature>
<sequence>MSVNLNSLPTPKTQKATNIWCDDPQRAILQQIKKHTVGPDGYGRIRVPARYYPPVDNGPNTIVVVKNAIGTNNLAALSHELLKFFDSAAGYRRAALYGTANRLIIALVECLKYHTDPPMFILQALMALGEIAKTRDLDHEFERMVSQFLVDVLCSPPFPPPVDPTTPPLTDDEICFLAGDDRYDNSSTSGGTGQPFLLDGNHSSFVFATSSSTNDTNSSSNSNSSTHITNTTISTSIKKTKNQRRKKKKIPTTSDDATLFDLGACVSPQRGEPLLLDFADSPLLAQDTPHSKAAVQGKPFNIMDANNDIIFFNLNDIQPSPIPPTNHQNHIYPPSSDNALSHRHLYWLKNIASQEAHNYSIQPRHHQEALNEILAQKNPLQIFLAINAFELGPILLTHLFNANHHHDLLLDANNSNYGSLLMIQLIEQGYPEEAASLALRFPLCRSNGIDTKLVARLVETNKLGLIHELIGDNKDLGRSALHSIDRRMAAQIWNWAEEGIIELDQLDPFYAVQCMKEGAAQAKVIISDVDCAATLIQLAGLTECTTNLSVKFGLDNTMIALQSLKFVTDLCTVISLLQQQEQQSDSLKTLASSPPEPISIMVDDPSSPSRYSKYQLTCSWKFFPAIMQILKNDVALQRLVIWYGVRTLRDSKTTCFLASKLGQRVHLDRCLEQVKVQ</sequence>
<organism evidence="2 3">
    <name type="scientific">Linnemannia hyalina</name>
    <dbReference type="NCBI Taxonomy" id="64524"/>
    <lineage>
        <taxon>Eukaryota</taxon>
        <taxon>Fungi</taxon>
        <taxon>Fungi incertae sedis</taxon>
        <taxon>Mucoromycota</taxon>
        <taxon>Mortierellomycotina</taxon>
        <taxon>Mortierellomycetes</taxon>
        <taxon>Mortierellales</taxon>
        <taxon>Mortierellaceae</taxon>
        <taxon>Linnemannia</taxon>
    </lineage>
</organism>
<feature type="region of interest" description="Disordered" evidence="1">
    <location>
        <begin position="210"/>
        <end position="252"/>
    </location>
</feature>
<dbReference type="OrthoDB" id="2397805at2759"/>
<proteinExistence type="predicted"/>
<evidence type="ECO:0000313" key="3">
    <source>
        <dbReference type="Proteomes" id="UP000707451"/>
    </source>
</evidence>
<comment type="caution">
    <text evidence="2">The sequence shown here is derived from an EMBL/GenBank/DDBJ whole genome shotgun (WGS) entry which is preliminary data.</text>
</comment>
<reference evidence="2" key="1">
    <citation type="submission" date="2021-06" db="EMBL/GenBank/DDBJ databases">
        <title>Genome Sequence of Mortierella hyaline Strain SCG-10, a Cold-Adapted, Nitrate-Reducing Fungus Isolated from Soil in Minnesota, USA.</title>
        <authorList>
            <person name="Aldossari N."/>
        </authorList>
    </citation>
    <scope>NUCLEOTIDE SEQUENCE</scope>
    <source>
        <strain evidence="2">SCG-10</strain>
    </source>
</reference>
<evidence type="ECO:0000256" key="1">
    <source>
        <dbReference type="SAM" id="MobiDB-lite"/>
    </source>
</evidence>
<evidence type="ECO:0000313" key="2">
    <source>
        <dbReference type="EMBL" id="KAG9063650.1"/>
    </source>
</evidence>
<dbReference type="AlphaFoldDB" id="A0A9P7XLX2"/>
<protein>
    <submittedName>
        <fullName evidence="2">Uncharacterized protein</fullName>
    </submittedName>
</protein>
<keyword evidence="3" id="KW-1185">Reference proteome</keyword>
<dbReference type="Proteomes" id="UP000707451">
    <property type="component" value="Unassembled WGS sequence"/>
</dbReference>
<dbReference type="EMBL" id="JAHRHY010000015">
    <property type="protein sequence ID" value="KAG9063650.1"/>
    <property type="molecule type" value="Genomic_DNA"/>
</dbReference>
<name>A0A9P7XLX2_9FUNG</name>
<feature type="compositionally biased region" description="Low complexity" evidence="1">
    <location>
        <begin position="210"/>
        <end position="237"/>
    </location>
</feature>